<dbReference type="EMBL" id="DF973503">
    <property type="protein sequence ID" value="GAU32708.1"/>
    <property type="molecule type" value="Genomic_DNA"/>
</dbReference>
<evidence type="ECO:0000313" key="4">
    <source>
        <dbReference type="EMBL" id="GAU32708.1"/>
    </source>
</evidence>
<feature type="compositionally biased region" description="Low complexity" evidence="1">
    <location>
        <begin position="374"/>
        <end position="385"/>
    </location>
</feature>
<keyword evidence="5" id="KW-1185">Reference proteome</keyword>
<protein>
    <submittedName>
        <fullName evidence="4">Uncharacterized protein</fullName>
    </submittedName>
</protein>
<feature type="compositionally biased region" description="Polar residues" evidence="1">
    <location>
        <begin position="345"/>
        <end position="373"/>
    </location>
</feature>
<dbReference type="AlphaFoldDB" id="A0A2Z6MKD5"/>
<dbReference type="Pfam" id="PF07727">
    <property type="entry name" value="RVT_2"/>
    <property type="match status" value="1"/>
</dbReference>
<gene>
    <name evidence="4" type="ORF">TSUD_101290</name>
</gene>
<feature type="region of interest" description="Disordered" evidence="1">
    <location>
        <begin position="1"/>
        <end position="21"/>
    </location>
</feature>
<feature type="domain" description="Reverse transcriptase Ty1/copia-type" evidence="2">
    <location>
        <begin position="78"/>
        <end position="140"/>
    </location>
</feature>
<dbReference type="InterPro" id="IPR046796">
    <property type="entry name" value="Transposase_32_dom"/>
</dbReference>
<dbReference type="CDD" id="cd09272">
    <property type="entry name" value="RNase_HI_RT_Ty1"/>
    <property type="match status" value="1"/>
</dbReference>
<evidence type="ECO:0000313" key="5">
    <source>
        <dbReference type="Proteomes" id="UP000242715"/>
    </source>
</evidence>
<dbReference type="OrthoDB" id="411615at2759"/>
<feature type="compositionally biased region" description="Basic and acidic residues" evidence="1">
    <location>
        <begin position="331"/>
        <end position="343"/>
    </location>
</feature>
<feature type="region of interest" description="Disordered" evidence="1">
    <location>
        <begin position="285"/>
        <end position="455"/>
    </location>
</feature>
<dbReference type="InterPro" id="IPR013103">
    <property type="entry name" value="RVT_2"/>
</dbReference>
<dbReference type="Proteomes" id="UP000242715">
    <property type="component" value="Unassembled WGS sequence"/>
</dbReference>
<name>A0A2Z6MKD5_TRISU</name>
<feature type="domain" description="Putative plant transposon protein" evidence="3">
    <location>
        <begin position="579"/>
        <end position="725"/>
    </location>
</feature>
<organism evidence="4 5">
    <name type="scientific">Trifolium subterraneum</name>
    <name type="common">Subterranean clover</name>
    <dbReference type="NCBI Taxonomy" id="3900"/>
    <lineage>
        <taxon>Eukaryota</taxon>
        <taxon>Viridiplantae</taxon>
        <taxon>Streptophyta</taxon>
        <taxon>Embryophyta</taxon>
        <taxon>Tracheophyta</taxon>
        <taxon>Spermatophyta</taxon>
        <taxon>Magnoliopsida</taxon>
        <taxon>eudicotyledons</taxon>
        <taxon>Gunneridae</taxon>
        <taxon>Pentapetalae</taxon>
        <taxon>rosids</taxon>
        <taxon>fabids</taxon>
        <taxon>Fabales</taxon>
        <taxon>Fabaceae</taxon>
        <taxon>Papilionoideae</taxon>
        <taxon>50 kb inversion clade</taxon>
        <taxon>NPAAA clade</taxon>
        <taxon>Hologalegina</taxon>
        <taxon>IRL clade</taxon>
        <taxon>Trifolieae</taxon>
        <taxon>Trifolium</taxon>
    </lineage>
</organism>
<evidence type="ECO:0000259" key="2">
    <source>
        <dbReference type="Pfam" id="PF07727"/>
    </source>
</evidence>
<evidence type="ECO:0000256" key="1">
    <source>
        <dbReference type="SAM" id="MobiDB-lite"/>
    </source>
</evidence>
<sequence>MHVKFDEFEDQPTMHITDDEEDEPVIAQNHDSDENITSQGPPKTWRIVGYHPPDQIIAIIDESWIEAMKEELHQFEKNEVWNLVPFPKDHSIIGTRWVFRNKLDENGKVVRNKARLVAQGYNQQEGIDYDETFAPVASLDNDEKGKDVSEKEYRGMIGSPLYLTASRHDIVFAVSLCARFQTSPKESHLTAVKRIFRYLVGTHDVGLWYKKGSHFDLQAYCDADYASGACQFLGEALVSWCCRKQNTIALLTTEAEYVAASNCCSQVIWIKNQLEDFSLRSTKMARTKNVGGRKVPRTKNPSVSASPPRSPSPPKPPTPKSSSSSSYETASESHKSLSEREASLEIQSSPVTTNMQTTVENPPNPQTSPNTVFQPSQSESPENSPINLTQNQPSSPVDSPKQSPNPENEEDSPSPTATIPSPKDSPPVLVKMKKSKSFDSSKIRRSSRIMSGAGKKPVVDTTVHVLDQSDSEIDLLEKEIDNFELEPITSAKSEPIKPLKYPTPKKKEVGTAFKAPRTKKKINLKKSKEKLLAAPLIQPEDEEIFDKYWKTKPVAVSRMYNSAELSIGGVDLVKFVEPFEWKSFFHIKETVCPLLVQAFYFNAQVFPEKDLITSNIKDVELVINKEDLKKKMFTEEGAKKNAPPSSMLKTEYKLLHNMCQHCFFPRTRSKDKVIDLDLLMMYHMAKGVKLNLPYIILHHMIHAATSGFKKIALPYAMLLTRVFRLYYADMDNTPSENHYYTFSLKNVSHMKKESESPVADVGVKRKREVFEKTNLNVLADASGYRLENDLQTDGNAQISGDVDPTTESEKLVTTVAATLQGFKPMPVPPHTTMFSPLMTSSQGSFSSFCTSEFIRNILTSDTPEISTIPIPNPTDSTLPSIPSSFATFDSFYSSVNAANAGNQQLVFEGNVNFDFPGPSRPTKRFRLEIDMEQMRKDLDIVIKGMAVQHSMMDHLILESKTLRTWFTTVVCPQLHIPPPPEIETP</sequence>
<evidence type="ECO:0000259" key="3">
    <source>
        <dbReference type="Pfam" id="PF20167"/>
    </source>
</evidence>
<dbReference type="Pfam" id="PF20167">
    <property type="entry name" value="Transposase_32"/>
    <property type="match status" value="1"/>
</dbReference>
<feature type="compositionally biased region" description="Polar residues" evidence="1">
    <location>
        <begin position="386"/>
        <end position="402"/>
    </location>
</feature>
<dbReference type="PANTHER" id="PTHR11439:SF442">
    <property type="entry name" value="CYSTEINE-RICH RLK (RECEPTOR-LIKE PROTEIN KINASE) 8"/>
    <property type="match status" value="1"/>
</dbReference>
<accession>A0A2Z6MKD5</accession>
<dbReference type="PANTHER" id="PTHR11439">
    <property type="entry name" value="GAG-POL-RELATED RETROTRANSPOSON"/>
    <property type="match status" value="1"/>
</dbReference>
<feature type="compositionally biased region" description="Low complexity" evidence="1">
    <location>
        <begin position="320"/>
        <end position="330"/>
    </location>
</feature>
<feature type="compositionally biased region" description="Pro residues" evidence="1">
    <location>
        <begin position="308"/>
        <end position="319"/>
    </location>
</feature>
<reference evidence="5" key="1">
    <citation type="journal article" date="2017" name="Front. Plant Sci.">
        <title>Climate Clever Clovers: New Paradigm to Reduce the Environmental Footprint of Ruminants by Breeding Low Methanogenic Forages Utilizing Haplotype Variation.</title>
        <authorList>
            <person name="Kaur P."/>
            <person name="Appels R."/>
            <person name="Bayer P.E."/>
            <person name="Keeble-Gagnere G."/>
            <person name="Wang J."/>
            <person name="Hirakawa H."/>
            <person name="Shirasawa K."/>
            <person name="Vercoe P."/>
            <person name="Stefanova K."/>
            <person name="Durmic Z."/>
            <person name="Nichols P."/>
            <person name="Revell C."/>
            <person name="Isobe S.N."/>
            <person name="Edwards D."/>
            <person name="Erskine W."/>
        </authorList>
    </citation>
    <scope>NUCLEOTIDE SEQUENCE [LARGE SCALE GENOMIC DNA]</scope>
    <source>
        <strain evidence="5">cv. Daliak</strain>
    </source>
</reference>
<proteinExistence type="predicted"/>